<protein>
    <recommendedName>
        <fullName evidence="10">Fluoride-specific ion channel FluC</fullName>
    </recommendedName>
</protein>
<evidence type="ECO:0000313" key="11">
    <source>
        <dbReference type="EMBL" id="CEP27199.1"/>
    </source>
</evidence>
<keyword evidence="10" id="KW-0406">Ion transport</keyword>
<feature type="binding site" evidence="10">
    <location>
        <position position="79"/>
    </location>
    <ligand>
        <name>Na(+)</name>
        <dbReference type="ChEBI" id="CHEBI:29101"/>
        <note>structural</note>
    </ligand>
</feature>
<dbReference type="GeneID" id="61221611"/>
<evidence type="ECO:0000256" key="2">
    <source>
        <dbReference type="ARBA" id="ARBA00022475"/>
    </source>
</evidence>
<keyword evidence="10" id="KW-0479">Metal-binding</keyword>
<evidence type="ECO:0000256" key="4">
    <source>
        <dbReference type="ARBA" id="ARBA00022989"/>
    </source>
</evidence>
<dbReference type="GO" id="GO:0005886">
    <property type="term" value="C:plasma membrane"/>
    <property type="evidence" value="ECO:0007669"/>
    <property type="project" value="UniProtKB-SubCell"/>
</dbReference>
<dbReference type="GO" id="GO:0046872">
    <property type="term" value="F:metal ion binding"/>
    <property type="evidence" value="ECO:0007669"/>
    <property type="project" value="UniProtKB-KW"/>
</dbReference>
<evidence type="ECO:0000256" key="7">
    <source>
        <dbReference type="ARBA" id="ARBA00035120"/>
    </source>
</evidence>
<comment type="subcellular location">
    <subcellularLocation>
        <location evidence="1 10">Cell membrane</location>
        <topology evidence="1 10">Multi-pass membrane protein</topology>
    </subcellularLocation>
</comment>
<dbReference type="EMBL" id="LM676429">
    <property type="protein sequence ID" value="CEP27199.1"/>
    <property type="molecule type" value="Genomic_DNA"/>
</dbReference>
<dbReference type="PANTHER" id="PTHR28259">
    <property type="entry name" value="FLUORIDE EXPORT PROTEIN 1-RELATED"/>
    <property type="match status" value="1"/>
</dbReference>
<dbReference type="GO" id="GO:0140114">
    <property type="term" value="P:cellular detoxification of fluoride"/>
    <property type="evidence" value="ECO:0007669"/>
    <property type="project" value="UniProtKB-UniRule"/>
</dbReference>
<evidence type="ECO:0000256" key="5">
    <source>
        <dbReference type="ARBA" id="ARBA00023136"/>
    </source>
</evidence>
<evidence type="ECO:0000256" key="9">
    <source>
        <dbReference type="ARBA" id="ARBA00049940"/>
    </source>
</evidence>
<comment type="activity regulation">
    <text evidence="10">Na(+) is not transported, but it plays an essential structural role and its presence is essential for fluoride channel function.</text>
</comment>
<comment type="function">
    <text evidence="9 10">Fluoride-specific ion channel. Important for reducing fluoride concentration in the cell, thus reducing its toxicity.</text>
</comment>
<evidence type="ECO:0000256" key="10">
    <source>
        <dbReference type="HAMAP-Rule" id="MF_00454"/>
    </source>
</evidence>
<keyword evidence="6 10" id="KW-0407">Ion channel</keyword>
<reference evidence="11" key="1">
    <citation type="submission" date="2014-08" db="EMBL/GenBank/DDBJ databases">
        <authorList>
            <person name="Falentin Helene"/>
        </authorList>
    </citation>
    <scope>NUCLEOTIDE SEQUENCE</scope>
</reference>
<evidence type="ECO:0000256" key="8">
    <source>
        <dbReference type="ARBA" id="ARBA00035585"/>
    </source>
</evidence>
<comment type="similarity">
    <text evidence="7 10">Belongs to the fluoride channel Fluc/FEX (TC 1.A.43) family.</text>
</comment>
<gene>
    <name evidence="10" type="primary">fluC</name>
    <name evidence="10" type="synonym">crcB</name>
    <name evidence="11" type="ORF">PFCIRM138_00160</name>
</gene>
<keyword evidence="5 10" id="KW-0472">Membrane</keyword>
<name>A0A068VT58_PROFF</name>
<feature type="binding site" evidence="10">
    <location>
        <position position="82"/>
    </location>
    <ligand>
        <name>Na(+)</name>
        <dbReference type="ChEBI" id="CHEBI:29101"/>
        <note>structural</note>
    </ligand>
</feature>
<dbReference type="RefSeq" id="WP_013161625.1">
    <property type="nucleotide sequence ID" value="NZ_CP010341.1"/>
</dbReference>
<comment type="catalytic activity">
    <reaction evidence="8">
        <text>fluoride(in) = fluoride(out)</text>
        <dbReference type="Rhea" id="RHEA:76159"/>
        <dbReference type="ChEBI" id="CHEBI:17051"/>
    </reaction>
    <physiologicalReaction direction="left-to-right" evidence="8">
        <dbReference type="Rhea" id="RHEA:76160"/>
    </physiologicalReaction>
</comment>
<feature type="transmembrane region" description="Helical" evidence="10">
    <location>
        <begin position="6"/>
        <end position="24"/>
    </location>
</feature>
<dbReference type="AlphaFoldDB" id="A0A068VT58"/>
<dbReference type="HAMAP" id="MF_00454">
    <property type="entry name" value="FluC"/>
    <property type="match status" value="1"/>
</dbReference>
<keyword evidence="2 10" id="KW-1003">Cell membrane</keyword>
<keyword evidence="4 10" id="KW-1133">Transmembrane helix</keyword>
<dbReference type="PATRIC" id="fig|66712.6.peg.1703"/>
<keyword evidence="10" id="KW-0813">Transport</keyword>
<feature type="transmembrane region" description="Helical" evidence="10">
    <location>
        <begin position="72"/>
        <end position="92"/>
    </location>
</feature>
<dbReference type="GO" id="GO:0062054">
    <property type="term" value="F:fluoride channel activity"/>
    <property type="evidence" value="ECO:0007669"/>
    <property type="project" value="UniProtKB-UniRule"/>
</dbReference>
<feature type="transmembrane region" description="Helical" evidence="10">
    <location>
        <begin position="45"/>
        <end position="66"/>
    </location>
</feature>
<dbReference type="InterPro" id="IPR003691">
    <property type="entry name" value="FluC"/>
</dbReference>
<evidence type="ECO:0000256" key="3">
    <source>
        <dbReference type="ARBA" id="ARBA00022692"/>
    </source>
</evidence>
<dbReference type="PANTHER" id="PTHR28259:SF1">
    <property type="entry name" value="FLUORIDE EXPORT PROTEIN 1-RELATED"/>
    <property type="match status" value="1"/>
</dbReference>
<feature type="transmembrane region" description="Helical" evidence="10">
    <location>
        <begin position="104"/>
        <end position="127"/>
    </location>
</feature>
<evidence type="ECO:0000256" key="6">
    <source>
        <dbReference type="ARBA" id="ARBA00023303"/>
    </source>
</evidence>
<organism evidence="11">
    <name type="scientific">Propionibacterium freudenreichii subsp. freudenreichii</name>
    <dbReference type="NCBI Taxonomy" id="66712"/>
    <lineage>
        <taxon>Bacteria</taxon>
        <taxon>Bacillati</taxon>
        <taxon>Actinomycetota</taxon>
        <taxon>Actinomycetes</taxon>
        <taxon>Propionibacteriales</taxon>
        <taxon>Propionibacteriaceae</taxon>
        <taxon>Propionibacterium</taxon>
    </lineage>
</organism>
<dbReference type="Pfam" id="PF02537">
    <property type="entry name" value="CRCB"/>
    <property type="match status" value="1"/>
</dbReference>
<proteinExistence type="inferred from homology"/>
<keyword evidence="10" id="KW-0915">Sodium</keyword>
<keyword evidence="3 10" id="KW-0812">Transmembrane</keyword>
<dbReference type="KEGG" id="pfre:RM25_1672"/>
<evidence type="ECO:0000256" key="1">
    <source>
        <dbReference type="ARBA" id="ARBA00004651"/>
    </source>
</evidence>
<sequence>MNITAPLLWLGVFVAGGVGAWCRFRLDGLIARHWSRSVPAGTFTINVLGSFGLGLLTGLAAAYASLAPLTVVLGTGMMGGFTTFSTANVEVVRLMLSGRPGAGIGLDVATLVVAGAAAVLGLFLGGLW</sequence>
<accession>A0A068VT58</accession>